<organism evidence="7 8">
    <name type="scientific">Mycena citricolor</name>
    <dbReference type="NCBI Taxonomy" id="2018698"/>
    <lineage>
        <taxon>Eukaryota</taxon>
        <taxon>Fungi</taxon>
        <taxon>Dikarya</taxon>
        <taxon>Basidiomycota</taxon>
        <taxon>Agaricomycotina</taxon>
        <taxon>Agaricomycetes</taxon>
        <taxon>Agaricomycetidae</taxon>
        <taxon>Agaricales</taxon>
        <taxon>Marasmiineae</taxon>
        <taxon>Mycenaceae</taxon>
        <taxon>Mycena</taxon>
    </lineage>
</organism>
<dbReference type="GO" id="GO:0005634">
    <property type="term" value="C:nucleus"/>
    <property type="evidence" value="ECO:0007669"/>
    <property type="project" value="UniProtKB-SubCell"/>
</dbReference>
<dbReference type="PANTHER" id="PTHR47338:SF29">
    <property type="entry name" value="ZN(2)-C6 FUNGAL-TYPE DOMAIN-CONTAINING PROTEIN"/>
    <property type="match status" value="1"/>
</dbReference>
<evidence type="ECO:0000256" key="2">
    <source>
        <dbReference type="ARBA" id="ARBA00022723"/>
    </source>
</evidence>
<keyword evidence="8" id="KW-1185">Reference proteome</keyword>
<dbReference type="GO" id="GO:0006351">
    <property type="term" value="P:DNA-templated transcription"/>
    <property type="evidence" value="ECO:0007669"/>
    <property type="project" value="InterPro"/>
</dbReference>
<dbReference type="AlphaFoldDB" id="A0AAD2JZW8"/>
<dbReference type="GO" id="GO:0003677">
    <property type="term" value="F:DNA binding"/>
    <property type="evidence" value="ECO:0007669"/>
    <property type="project" value="InterPro"/>
</dbReference>
<evidence type="ECO:0000313" key="8">
    <source>
        <dbReference type="Proteomes" id="UP001295794"/>
    </source>
</evidence>
<feature type="domain" description="Xylanolytic transcriptional activator regulatory" evidence="6">
    <location>
        <begin position="60"/>
        <end position="170"/>
    </location>
</feature>
<evidence type="ECO:0000313" key="7">
    <source>
        <dbReference type="EMBL" id="CAK5270909.1"/>
    </source>
</evidence>
<comment type="subcellular location">
    <subcellularLocation>
        <location evidence="1">Nucleus</location>
    </subcellularLocation>
</comment>
<evidence type="ECO:0000259" key="6">
    <source>
        <dbReference type="Pfam" id="PF04082"/>
    </source>
</evidence>
<evidence type="ECO:0000256" key="4">
    <source>
        <dbReference type="ARBA" id="ARBA00023163"/>
    </source>
</evidence>
<name>A0AAD2JZW8_9AGAR</name>
<dbReference type="InterPro" id="IPR007219">
    <property type="entry name" value="XnlR_reg_dom"/>
</dbReference>
<keyword evidence="4" id="KW-0804">Transcription</keyword>
<evidence type="ECO:0000256" key="1">
    <source>
        <dbReference type="ARBA" id="ARBA00004123"/>
    </source>
</evidence>
<keyword evidence="3" id="KW-0805">Transcription regulation</keyword>
<protein>
    <recommendedName>
        <fullName evidence="6">Xylanolytic transcriptional activator regulatory domain-containing protein</fullName>
    </recommendedName>
</protein>
<dbReference type="CDD" id="cd12148">
    <property type="entry name" value="fungal_TF_MHR"/>
    <property type="match status" value="1"/>
</dbReference>
<evidence type="ECO:0000256" key="5">
    <source>
        <dbReference type="ARBA" id="ARBA00023242"/>
    </source>
</evidence>
<evidence type="ECO:0000256" key="3">
    <source>
        <dbReference type="ARBA" id="ARBA00023015"/>
    </source>
</evidence>
<dbReference type="Proteomes" id="UP001295794">
    <property type="component" value="Unassembled WGS sequence"/>
</dbReference>
<proteinExistence type="predicted"/>
<dbReference type="InterPro" id="IPR050815">
    <property type="entry name" value="TF_fung"/>
</dbReference>
<gene>
    <name evidence="7" type="ORF">MYCIT1_LOCUS15694</name>
</gene>
<accession>A0AAD2JZW8</accession>
<comment type="caution">
    <text evidence="7">The sequence shown here is derived from an EMBL/GenBank/DDBJ whole genome shotgun (WGS) entry which is preliminary data.</text>
</comment>
<reference evidence="7" key="1">
    <citation type="submission" date="2023-11" db="EMBL/GenBank/DDBJ databases">
        <authorList>
            <person name="De Vega J J."/>
            <person name="De Vega J J."/>
        </authorList>
    </citation>
    <scope>NUCLEOTIDE SEQUENCE</scope>
</reference>
<dbReference type="EMBL" id="CAVNYO010000169">
    <property type="protein sequence ID" value="CAK5270909.1"/>
    <property type="molecule type" value="Genomic_DNA"/>
</dbReference>
<keyword evidence="2" id="KW-0479">Metal-binding</keyword>
<dbReference type="GO" id="GO:0000981">
    <property type="term" value="F:DNA-binding transcription factor activity, RNA polymerase II-specific"/>
    <property type="evidence" value="ECO:0007669"/>
    <property type="project" value="InterPro"/>
</dbReference>
<keyword evidence="5" id="KW-0539">Nucleus</keyword>
<dbReference type="Pfam" id="PF04082">
    <property type="entry name" value="Fungal_trans"/>
    <property type="match status" value="1"/>
</dbReference>
<dbReference type="PANTHER" id="PTHR47338">
    <property type="entry name" value="ZN(II)2CYS6 TRANSCRIPTION FACTOR (EUROFUNG)-RELATED"/>
    <property type="match status" value="1"/>
</dbReference>
<sequence length="405" mass="44656">MTQLVDHFLENGSEFGLFLNIPRLRHSRPSPALHSALNLWSIHLSRERSLLVHEPDFLTRALALASRGLVDNHPQRLLHTIQAEVLLAYYFFSSGRFLEGKYHTFAAVSLSLSSSLHLIRAAGHPPSSPLPASKDAIDEGERICAWWTVMVLDRCWSAGLGESPGLSYADSLQIVDTPWPLESEEYPRRIQIPVVSSCNTIQAFIDGEPPSASGMSTMAMLSKAAILWQRADEIARLGWSATTEFHQLDARIDSYRSLLIPPNRLMHPSASMTRTLAVAHSIAHAATIRLHSAVRLSSHAGRNKRLVAARTILGIIAAVALTSFQFINPIMGIIWLEASNLLLEVLTVQIQSRSQGGPPREEELNLRTFLSKAGRAISSFKSNGGLIGSQVEEIEQKLIQVGIYS</sequence>
<dbReference type="GO" id="GO:0008270">
    <property type="term" value="F:zinc ion binding"/>
    <property type="evidence" value="ECO:0007669"/>
    <property type="project" value="InterPro"/>
</dbReference>